<accession>A0A0D0E1N7</accession>
<evidence type="ECO:0000313" key="2">
    <source>
        <dbReference type="Proteomes" id="UP000054538"/>
    </source>
</evidence>
<dbReference type="OrthoDB" id="3004525at2759"/>
<evidence type="ECO:0000313" key="1">
    <source>
        <dbReference type="EMBL" id="KIK90535.1"/>
    </source>
</evidence>
<organism evidence="1 2">
    <name type="scientific">Paxillus rubicundulus Ve08.2h10</name>
    <dbReference type="NCBI Taxonomy" id="930991"/>
    <lineage>
        <taxon>Eukaryota</taxon>
        <taxon>Fungi</taxon>
        <taxon>Dikarya</taxon>
        <taxon>Basidiomycota</taxon>
        <taxon>Agaricomycotina</taxon>
        <taxon>Agaricomycetes</taxon>
        <taxon>Agaricomycetidae</taxon>
        <taxon>Boletales</taxon>
        <taxon>Paxilineae</taxon>
        <taxon>Paxillaceae</taxon>
        <taxon>Paxillus</taxon>
    </lineage>
</organism>
<feature type="non-terminal residue" evidence="1">
    <location>
        <position position="59"/>
    </location>
</feature>
<sequence>YRFLDCFGRPLFFTSCCIESHRIHCWSGEYFNTHPFHQVEQWTGTHFQESSLRLICLLI</sequence>
<dbReference type="Proteomes" id="UP000054538">
    <property type="component" value="Unassembled WGS sequence"/>
</dbReference>
<reference evidence="2" key="2">
    <citation type="submission" date="2015-01" db="EMBL/GenBank/DDBJ databases">
        <title>Evolutionary Origins and Diversification of the Mycorrhizal Mutualists.</title>
        <authorList>
            <consortium name="DOE Joint Genome Institute"/>
            <consortium name="Mycorrhizal Genomics Consortium"/>
            <person name="Kohler A."/>
            <person name="Kuo A."/>
            <person name="Nagy L.G."/>
            <person name="Floudas D."/>
            <person name="Copeland A."/>
            <person name="Barry K.W."/>
            <person name="Cichocki N."/>
            <person name="Veneault-Fourrey C."/>
            <person name="LaButti K."/>
            <person name="Lindquist E.A."/>
            <person name="Lipzen A."/>
            <person name="Lundell T."/>
            <person name="Morin E."/>
            <person name="Murat C."/>
            <person name="Riley R."/>
            <person name="Ohm R."/>
            <person name="Sun H."/>
            <person name="Tunlid A."/>
            <person name="Henrissat B."/>
            <person name="Grigoriev I.V."/>
            <person name="Hibbett D.S."/>
            <person name="Martin F."/>
        </authorList>
    </citation>
    <scope>NUCLEOTIDE SEQUENCE [LARGE SCALE GENOMIC DNA]</scope>
    <source>
        <strain evidence="2">Ve08.2h10</strain>
    </source>
</reference>
<dbReference type="AlphaFoldDB" id="A0A0D0E1N7"/>
<dbReference type="InParanoid" id="A0A0D0E1N7"/>
<reference evidence="1 2" key="1">
    <citation type="submission" date="2014-04" db="EMBL/GenBank/DDBJ databases">
        <authorList>
            <consortium name="DOE Joint Genome Institute"/>
            <person name="Kuo A."/>
            <person name="Kohler A."/>
            <person name="Jargeat P."/>
            <person name="Nagy L.G."/>
            <person name="Floudas D."/>
            <person name="Copeland A."/>
            <person name="Barry K.W."/>
            <person name="Cichocki N."/>
            <person name="Veneault-Fourrey C."/>
            <person name="LaButti K."/>
            <person name="Lindquist E.A."/>
            <person name="Lipzen A."/>
            <person name="Lundell T."/>
            <person name="Morin E."/>
            <person name="Murat C."/>
            <person name="Sun H."/>
            <person name="Tunlid A."/>
            <person name="Henrissat B."/>
            <person name="Grigoriev I.V."/>
            <person name="Hibbett D.S."/>
            <person name="Martin F."/>
            <person name="Nordberg H.P."/>
            <person name="Cantor M.N."/>
            <person name="Hua S.X."/>
        </authorList>
    </citation>
    <scope>NUCLEOTIDE SEQUENCE [LARGE SCALE GENOMIC DNA]</scope>
    <source>
        <strain evidence="1 2">Ve08.2h10</strain>
    </source>
</reference>
<dbReference type="HOGENOM" id="CLU_161759_2_1_1"/>
<proteinExistence type="predicted"/>
<keyword evidence="2" id="KW-1185">Reference proteome</keyword>
<dbReference type="EMBL" id="KN825505">
    <property type="protein sequence ID" value="KIK90535.1"/>
    <property type="molecule type" value="Genomic_DNA"/>
</dbReference>
<name>A0A0D0E1N7_9AGAM</name>
<protein>
    <submittedName>
        <fullName evidence="1">Uncharacterized protein</fullName>
    </submittedName>
</protein>
<feature type="non-terminal residue" evidence="1">
    <location>
        <position position="1"/>
    </location>
</feature>
<gene>
    <name evidence="1" type="ORF">PAXRUDRAFT_127331</name>
</gene>